<keyword evidence="2" id="KW-1185">Reference proteome</keyword>
<dbReference type="EMBL" id="JACHJT010000001">
    <property type="protein sequence ID" value="MBB4932074.1"/>
    <property type="molecule type" value="Genomic_DNA"/>
</dbReference>
<reference evidence="1 2" key="1">
    <citation type="submission" date="2020-08" db="EMBL/GenBank/DDBJ databases">
        <title>Sequencing the genomes of 1000 actinobacteria strains.</title>
        <authorList>
            <person name="Klenk H.-P."/>
        </authorList>
    </citation>
    <scope>NUCLEOTIDE SEQUENCE [LARGE SCALE GENOMIC DNA]</scope>
    <source>
        <strain evidence="1 2">DSM 102030</strain>
    </source>
</reference>
<dbReference type="Proteomes" id="UP000523007">
    <property type="component" value="Unassembled WGS sequence"/>
</dbReference>
<proteinExistence type="predicted"/>
<comment type="caution">
    <text evidence="1">The sequence shown here is derived from an EMBL/GenBank/DDBJ whole genome shotgun (WGS) entry which is preliminary data.</text>
</comment>
<evidence type="ECO:0000313" key="2">
    <source>
        <dbReference type="Proteomes" id="UP000523007"/>
    </source>
</evidence>
<dbReference type="AlphaFoldDB" id="A0A7W7RHJ3"/>
<evidence type="ECO:0000313" key="1">
    <source>
        <dbReference type="EMBL" id="MBB4932074.1"/>
    </source>
</evidence>
<sequence length="280" mass="29020">MCTVVVAFQPSSEVRLMLAAVRDELVDRPWEEPGEHWPEFPGVLGGRDLRAGGSWLALAPGTPEPGSSGPRLGAVLNGHTFAPPAGGGPRTAGAAPLGAAGLSRGRLPLLMAARGTNGLDPAELPQYDPFHLLGVDTGGTTATLRSWDGQHLAERALPAGRVSVLVNTGLDENDPRARRHGPAFAAALPAPRHQALEGATEAAQIWGDWPRLVDEAARGPARTGGHGGADDPSSLVARIELGGGRVWASTSVTLVALGRDTVRCAFTDAPGDPGAWRLVR</sequence>
<organism evidence="1 2">
    <name type="scientific">Lipingzhangella halophila</name>
    <dbReference type="NCBI Taxonomy" id="1783352"/>
    <lineage>
        <taxon>Bacteria</taxon>
        <taxon>Bacillati</taxon>
        <taxon>Actinomycetota</taxon>
        <taxon>Actinomycetes</taxon>
        <taxon>Streptosporangiales</taxon>
        <taxon>Nocardiopsidaceae</taxon>
        <taxon>Lipingzhangella</taxon>
    </lineage>
</organism>
<dbReference type="RefSeq" id="WP_184579229.1">
    <property type="nucleotide sequence ID" value="NZ_JACHJT010000001.1"/>
</dbReference>
<accession>A0A7W7RHJ3</accession>
<evidence type="ECO:0008006" key="3">
    <source>
        <dbReference type="Google" id="ProtNLM"/>
    </source>
</evidence>
<name>A0A7W7RHJ3_9ACTN</name>
<gene>
    <name evidence="1" type="ORF">F4561_002894</name>
</gene>
<dbReference type="InterPro" id="IPR008551">
    <property type="entry name" value="TANGO2"/>
</dbReference>
<protein>
    <recommendedName>
        <fullName evidence="3">Transport and Golgi organization protein 2</fullName>
    </recommendedName>
</protein>
<dbReference type="Pfam" id="PF05742">
    <property type="entry name" value="TANGO2"/>
    <property type="match status" value="1"/>
</dbReference>